<reference evidence="2 3" key="1">
    <citation type="submission" date="2016-03" db="EMBL/GenBank/DDBJ databases">
        <title>Genome sequence of Pontibacter sp. nov., of the family cytophagaceae, isolated from marine sediment of the Yellow Sea, China.</title>
        <authorList>
            <person name="Zhang G."/>
            <person name="Zhang R."/>
        </authorList>
    </citation>
    <scope>NUCLEOTIDE SEQUENCE [LARGE SCALE GENOMIC DNA]</scope>
    <source>
        <strain evidence="2 3">S10-8</strain>
    </source>
</reference>
<dbReference type="OrthoDB" id="9788881at2"/>
<dbReference type="PANTHER" id="PTHR36966:SF1">
    <property type="entry name" value="REP-ASSOCIATED TYROSINE TRANSPOSASE"/>
    <property type="match status" value="1"/>
</dbReference>
<comment type="caution">
    <text evidence="2">The sequence shown here is derived from an EMBL/GenBank/DDBJ whole genome shotgun (WGS) entry which is preliminary data.</text>
</comment>
<sequence>MHEQQHIAFFTATILDWKHLLKPDKYKAIILNSLRFLVENKRVKVFGFVIMPNHLHLLWNMEEPHKREDVQRDFLKYTAQQIKFDLKQHHPAVLEKFRVGAKDRQYQLWERNPLSIYCNSIAVTEQKLDYIHNNPVQEKWQLAALPEEYTYSSAQYYFENIDKFGFLTHYRD</sequence>
<dbReference type="InterPro" id="IPR052715">
    <property type="entry name" value="RAYT_transposase"/>
</dbReference>
<dbReference type="AlphaFoldDB" id="A0A1Q5PDX2"/>
<feature type="domain" description="Transposase IS200-like" evidence="1">
    <location>
        <begin position="3"/>
        <end position="134"/>
    </location>
</feature>
<proteinExistence type="predicted"/>
<gene>
    <name evidence="2" type="ORF">A3841_19265</name>
</gene>
<evidence type="ECO:0000313" key="3">
    <source>
        <dbReference type="Proteomes" id="UP000186551"/>
    </source>
</evidence>
<dbReference type="EMBL" id="LVWA01000005">
    <property type="protein sequence ID" value="OKL40445.1"/>
    <property type="molecule type" value="Genomic_DNA"/>
</dbReference>
<dbReference type="STRING" id="1797110.A3841_19265"/>
<organism evidence="2 3">
    <name type="scientific">Pontibacter flavimaris</name>
    <dbReference type="NCBI Taxonomy" id="1797110"/>
    <lineage>
        <taxon>Bacteria</taxon>
        <taxon>Pseudomonadati</taxon>
        <taxon>Bacteroidota</taxon>
        <taxon>Cytophagia</taxon>
        <taxon>Cytophagales</taxon>
        <taxon>Hymenobacteraceae</taxon>
        <taxon>Pontibacter</taxon>
    </lineage>
</organism>
<accession>A0A1Q5PDX2</accession>
<dbReference type="SUPFAM" id="SSF143422">
    <property type="entry name" value="Transposase IS200-like"/>
    <property type="match status" value="1"/>
</dbReference>
<evidence type="ECO:0000259" key="1">
    <source>
        <dbReference type="SMART" id="SM01321"/>
    </source>
</evidence>
<dbReference type="RefSeq" id="WP_073852548.1">
    <property type="nucleotide sequence ID" value="NZ_LVWA01000005.1"/>
</dbReference>
<dbReference type="GO" id="GO:0004803">
    <property type="term" value="F:transposase activity"/>
    <property type="evidence" value="ECO:0007669"/>
    <property type="project" value="InterPro"/>
</dbReference>
<name>A0A1Q5PDX2_9BACT</name>
<dbReference type="PANTHER" id="PTHR36966">
    <property type="entry name" value="REP-ASSOCIATED TYROSINE TRANSPOSASE"/>
    <property type="match status" value="1"/>
</dbReference>
<protein>
    <submittedName>
        <fullName evidence="2">Transposase</fullName>
    </submittedName>
</protein>
<evidence type="ECO:0000313" key="2">
    <source>
        <dbReference type="EMBL" id="OKL40445.1"/>
    </source>
</evidence>
<dbReference type="SMART" id="SM01321">
    <property type="entry name" value="Y1_Tnp"/>
    <property type="match status" value="1"/>
</dbReference>
<keyword evidence="3" id="KW-1185">Reference proteome</keyword>
<dbReference type="Proteomes" id="UP000186551">
    <property type="component" value="Unassembled WGS sequence"/>
</dbReference>
<dbReference type="Gene3D" id="3.30.70.1290">
    <property type="entry name" value="Transposase IS200-like"/>
    <property type="match status" value="1"/>
</dbReference>
<dbReference type="GO" id="GO:0006313">
    <property type="term" value="P:DNA transposition"/>
    <property type="evidence" value="ECO:0007669"/>
    <property type="project" value="InterPro"/>
</dbReference>
<dbReference type="InterPro" id="IPR002686">
    <property type="entry name" value="Transposase_17"/>
</dbReference>
<dbReference type="InterPro" id="IPR036515">
    <property type="entry name" value="Transposase_17_sf"/>
</dbReference>
<dbReference type="GO" id="GO:0043565">
    <property type="term" value="F:sequence-specific DNA binding"/>
    <property type="evidence" value="ECO:0007669"/>
    <property type="project" value="TreeGrafter"/>
</dbReference>